<evidence type="ECO:0000256" key="6">
    <source>
        <dbReference type="ARBA" id="ARBA00022801"/>
    </source>
</evidence>
<evidence type="ECO:0000256" key="17">
    <source>
        <dbReference type="SAM" id="MobiDB-lite"/>
    </source>
</evidence>
<dbReference type="PROSITE" id="PS51192">
    <property type="entry name" value="HELICASE_ATP_BIND_1"/>
    <property type="match status" value="1"/>
</dbReference>
<dbReference type="CDD" id="cd18793">
    <property type="entry name" value="SF2_C_SNF"/>
    <property type="match status" value="1"/>
</dbReference>
<dbReference type="GO" id="GO:0008094">
    <property type="term" value="F:ATP-dependent activity, acting on DNA"/>
    <property type="evidence" value="ECO:0007669"/>
    <property type="project" value="UniProtKB-ARBA"/>
</dbReference>
<dbReference type="OrthoDB" id="423559at2759"/>
<evidence type="ECO:0000256" key="13">
    <source>
        <dbReference type="ARBA" id="ARBA00070113"/>
    </source>
</evidence>
<gene>
    <name evidence="20" type="primary">Ttf2</name>
    <name evidence="20" type="ORF">T01_16211</name>
</gene>
<dbReference type="AlphaFoldDB" id="A0A0V1BSZ8"/>
<dbReference type="GO" id="GO:0006281">
    <property type="term" value="P:DNA repair"/>
    <property type="evidence" value="ECO:0007669"/>
    <property type="project" value="TreeGrafter"/>
</dbReference>
<dbReference type="SMART" id="SM00487">
    <property type="entry name" value="DEXDc"/>
    <property type="match status" value="1"/>
</dbReference>
<dbReference type="CDD" id="cd18072">
    <property type="entry name" value="DEXHc_TTF2"/>
    <property type="match status" value="1"/>
</dbReference>
<sequence length="1071" mass="121319">MYCSSCLLRLLNAVLIAAGIAEIYLNFWHLHLFALFETSAEIRGNMAEISSDSDEISEEYLYSTPLTGSRSRRIENLELSAIPSFRSVLFDQIVSDNDSGQLGDLEAASSGNTETISDGKQRNAVTKCSDVCSPEKVKDIVGSTVIMESIDESKSANGVSFSNEKYKSYFPGVSGKADDRSRSEIFMTTKKILPAHPDRKEFSGVVILSSEDEKENGSSSPEEKDIFRDQLQYSQHREIVSSASSSSDEESSFVIFKERKNMLNFSDTDSENECEQTDKDHEKKQEQVDIASSHSNDSEKSVDKSSSTDSSHSQSGGVRKIADLEKQQNDALRMLHALQMSLKVRNSLPDKGARIITTMLSTQKQIDELQKQIASLKANEVEVEKELKRSAEQEGQDFNNEIERITRNLVGRIEKNRLVEVRQLTYNVIFNLHEAWKTCPKETEETADPNGLRVALMPHQRQALTWFLWREKQNPKGGILADDMGLGKTLSMISLVMYKKFNRDTREFTKGHMNDLCEAENLIPSKTTLVVCTNSLVSQWNGEINSRVNSGLLRVKIFHGANRERVAANLARYDIVITTYGTISSELGKDKESSRVSVLGQIAWERIILDEGHTIKNHSTQAAIGCCKLNSIYRWVLTGTPIQNQLKDLYSLIKFLRCEPFDDLRVWKTWMDAKSESSKKRMNSLIKSMLLRRTKEQKCSVTGSAIVSLPPKTVSVVRLKLSKQEETTYMKMFTATRRYVEEFLKYEEQKHKFVYPAHNSNKATGAVEGYRNPFSGKIIIIVVVYAKMKVSGEKQRMQIIVMLLRLRQACCHFALTKEAVDIDALCMDREEHDLSERLQEMSLVDEFPDVSDIIGEQNTEKTGVRELFENSFVSTKVKFVMEKIEFLRKSTTTPRNKFVIVSQWVKLLDILSVHLKKRGISFTCICGGLKNEERGERMAKFNRIDSDPEVMLLSLTAGGVGLNLTGGNHLFLMDLHWNPAQELQASDRINRIGQTRDVVIYKTVCSGTIEEKVLKLQEEKLALAESVLSGVARQDPRLLSLNDWKFLFNLENSEHPAVKPVMQKGFLKRKK</sequence>
<evidence type="ECO:0000256" key="1">
    <source>
        <dbReference type="ARBA" id="ARBA00004123"/>
    </source>
</evidence>
<evidence type="ECO:0000259" key="19">
    <source>
        <dbReference type="PROSITE" id="PS51194"/>
    </source>
</evidence>
<evidence type="ECO:0000256" key="5">
    <source>
        <dbReference type="ARBA" id="ARBA00022741"/>
    </source>
</evidence>
<keyword evidence="6" id="KW-0378">Hydrolase</keyword>
<keyword evidence="10" id="KW-0238">DNA-binding</keyword>
<dbReference type="GO" id="GO:0005634">
    <property type="term" value="C:nucleus"/>
    <property type="evidence" value="ECO:0007669"/>
    <property type="project" value="UniProtKB-SubCell"/>
</dbReference>
<dbReference type="GO" id="GO:0005524">
    <property type="term" value="F:ATP binding"/>
    <property type="evidence" value="ECO:0007669"/>
    <property type="project" value="UniProtKB-KW"/>
</dbReference>
<feature type="domain" description="Helicase C-terminal" evidence="19">
    <location>
        <begin position="879"/>
        <end position="1039"/>
    </location>
</feature>
<name>A0A0V1BSZ8_TRISP</name>
<organism evidence="20 21">
    <name type="scientific">Trichinella spiralis</name>
    <name type="common">Trichina worm</name>
    <dbReference type="NCBI Taxonomy" id="6334"/>
    <lineage>
        <taxon>Eukaryota</taxon>
        <taxon>Metazoa</taxon>
        <taxon>Ecdysozoa</taxon>
        <taxon>Nematoda</taxon>
        <taxon>Enoplea</taxon>
        <taxon>Dorylaimia</taxon>
        <taxon>Trichinellida</taxon>
        <taxon>Trichinellidae</taxon>
        <taxon>Trichinella</taxon>
    </lineage>
</organism>
<evidence type="ECO:0000313" key="20">
    <source>
        <dbReference type="EMBL" id="KRY39960.1"/>
    </source>
</evidence>
<evidence type="ECO:0000256" key="8">
    <source>
        <dbReference type="ARBA" id="ARBA00022840"/>
    </source>
</evidence>
<dbReference type="InterPro" id="IPR001650">
    <property type="entry name" value="Helicase_C-like"/>
</dbReference>
<evidence type="ECO:0000256" key="3">
    <source>
        <dbReference type="ARBA" id="ARBA00022472"/>
    </source>
</evidence>
<dbReference type="InterPro" id="IPR049730">
    <property type="entry name" value="SNF2/RAD54-like_C"/>
</dbReference>
<dbReference type="InterPro" id="IPR014001">
    <property type="entry name" value="Helicase_ATP-bd"/>
</dbReference>
<keyword evidence="9" id="KW-0805">Transcription regulation</keyword>
<dbReference type="GO" id="GO:0016787">
    <property type="term" value="F:hydrolase activity"/>
    <property type="evidence" value="ECO:0007669"/>
    <property type="project" value="UniProtKB-KW"/>
</dbReference>
<dbReference type="InterPro" id="IPR038718">
    <property type="entry name" value="SNF2-like_sf"/>
</dbReference>
<comment type="similarity">
    <text evidence="2">Belongs to the SNF2/RAD54 helicase family.</text>
</comment>
<keyword evidence="11" id="KW-0804">Transcription</keyword>
<evidence type="ECO:0000256" key="14">
    <source>
        <dbReference type="ARBA" id="ARBA00079067"/>
    </source>
</evidence>
<dbReference type="GO" id="GO:0005737">
    <property type="term" value="C:cytoplasm"/>
    <property type="evidence" value="ECO:0007669"/>
    <property type="project" value="UniProtKB-ARBA"/>
</dbReference>
<keyword evidence="21" id="KW-1185">Reference proteome</keyword>
<comment type="subcellular location">
    <subcellularLocation>
        <location evidence="1">Nucleus</location>
    </subcellularLocation>
</comment>
<dbReference type="PANTHER" id="PTHR45626">
    <property type="entry name" value="TRANSCRIPTION TERMINATION FACTOR 2-RELATED"/>
    <property type="match status" value="1"/>
</dbReference>
<dbReference type="STRING" id="6334.A0A0V1BSZ8"/>
<dbReference type="InterPro" id="IPR027417">
    <property type="entry name" value="P-loop_NTPase"/>
</dbReference>
<dbReference type="FunCoup" id="A0A0V1BSZ8">
    <property type="interactions" value="1538"/>
</dbReference>
<feature type="compositionally biased region" description="Low complexity" evidence="17">
    <location>
        <begin position="304"/>
        <end position="315"/>
    </location>
</feature>
<evidence type="ECO:0000313" key="21">
    <source>
        <dbReference type="Proteomes" id="UP000054776"/>
    </source>
</evidence>
<dbReference type="Gene3D" id="3.40.50.300">
    <property type="entry name" value="P-loop containing nucleotide triphosphate hydrolases"/>
    <property type="match status" value="1"/>
</dbReference>
<keyword evidence="7" id="KW-0347">Helicase</keyword>
<feature type="region of interest" description="Disordered" evidence="17">
    <location>
        <begin position="101"/>
        <end position="121"/>
    </location>
</feature>
<feature type="domain" description="Helicase ATP-binding" evidence="18">
    <location>
        <begin position="469"/>
        <end position="659"/>
    </location>
</feature>
<evidence type="ECO:0000256" key="10">
    <source>
        <dbReference type="ARBA" id="ARBA00023125"/>
    </source>
</evidence>
<keyword evidence="5" id="KW-0547">Nucleotide-binding</keyword>
<dbReference type="InParanoid" id="A0A0V1BSZ8"/>
<evidence type="ECO:0000259" key="18">
    <source>
        <dbReference type="PROSITE" id="PS51192"/>
    </source>
</evidence>
<dbReference type="InterPro" id="IPR050628">
    <property type="entry name" value="SNF2_RAD54_helicase_TF"/>
</dbReference>
<feature type="region of interest" description="Disordered" evidence="17">
    <location>
        <begin position="266"/>
        <end position="320"/>
    </location>
</feature>
<evidence type="ECO:0000256" key="16">
    <source>
        <dbReference type="SAM" id="Coils"/>
    </source>
</evidence>
<keyword evidence="4" id="KW-0597">Phosphoprotein</keyword>
<dbReference type="Gene3D" id="3.40.50.10810">
    <property type="entry name" value="Tandem AAA-ATPase domain"/>
    <property type="match status" value="1"/>
</dbReference>
<comment type="caution">
    <text evidence="20">The sequence shown here is derived from an EMBL/GenBank/DDBJ whole genome shotgun (WGS) entry which is preliminary data.</text>
</comment>
<protein>
    <recommendedName>
        <fullName evidence="13">Transcription termination factor 2</fullName>
    </recommendedName>
    <alternativeName>
        <fullName evidence="15">RNA polymerase II termination factor</fullName>
    </alternativeName>
    <alternativeName>
        <fullName evidence="14">Transcription release factor 2</fullName>
    </alternativeName>
</protein>
<dbReference type="Pfam" id="PF00176">
    <property type="entry name" value="SNF2-rel_dom"/>
    <property type="match status" value="1"/>
</dbReference>
<evidence type="ECO:0000256" key="12">
    <source>
        <dbReference type="ARBA" id="ARBA00023242"/>
    </source>
</evidence>
<evidence type="ECO:0000256" key="9">
    <source>
        <dbReference type="ARBA" id="ARBA00023015"/>
    </source>
</evidence>
<keyword evidence="3" id="KW-0806">Transcription termination</keyword>
<dbReference type="FunFam" id="3.40.50.10810:FF:000043">
    <property type="entry name" value="Transcription termination factor 2"/>
    <property type="match status" value="1"/>
</dbReference>
<evidence type="ECO:0000256" key="7">
    <source>
        <dbReference type="ARBA" id="ARBA00022806"/>
    </source>
</evidence>
<evidence type="ECO:0000256" key="2">
    <source>
        <dbReference type="ARBA" id="ARBA00007025"/>
    </source>
</evidence>
<feature type="compositionally biased region" description="Basic and acidic residues" evidence="17">
    <location>
        <begin position="276"/>
        <end position="287"/>
    </location>
</feature>
<dbReference type="Proteomes" id="UP000054776">
    <property type="component" value="Unassembled WGS sequence"/>
</dbReference>
<feature type="coiled-coil region" evidence="16">
    <location>
        <begin position="359"/>
        <end position="408"/>
    </location>
</feature>
<dbReference type="GO" id="GO:0006353">
    <property type="term" value="P:DNA-templated transcription termination"/>
    <property type="evidence" value="ECO:0007669"/>
    <property type="project" value="UniProtKB-KW"/>
</dbReference>
<evidence type="ECO:0000256" key="11">
    <source>
        <dbReference type="ARBA" id="ARBA00023163"/>
    </source>
</evidence>
<proteinExistence type="inferred from homology"/>
<accession>A0A0V1BSZ8</accession>
<reference evidence="20 21" key="1">
    <citation type="submission" date="2015-01" db="EMBL/GenBank/DDBJ databases">
        <title>Evolution of Trichinella species and genotypes.</title>
        <authorList>
            <person name="Korhonen P.K."/>
            <person name="Edoardo P."/>
            <person name="Giuseppe L.R."/>
            <person name="Gasser R.B."/>
        </authorList>
    </citation>
    <scope>NUCLEOTIDE SEQUENCE [LARGE SCALE GENOMIC DNA]</scope>
    <source>
        <strain evidence="20">ISS3</strain>
    </source>
</reference>
<keyword evidence="8" id="KW-0067">ATP-binding</keyword>
<dbReference type="PANTHER" id="PTHR45626:SF50">
    <property type="entry name" value="TRANSCRIPTION TERMINATION FACTOR 2"/>
    <property type="match status" value="1"/>
</dbReference>
<keyword evidence="12" id="KW-0539">Nucleus</keyword>
<dbReference type="GO" id="GO:0003677">
    <property type="term" value="F:DNA binding"/>
    <property type="evidence" value="ECO:0007669"/>
    <property type="project" value="UniProtKB-KW"/>
</dbReference>
<dbReference type="PROSITE" id="PS51194">
    <property type="entry name" value="HELICASE_CTER"/>
    <property type="match status" value="1"/>
</dbReference>
<dbReference type="InterPro" id="IPR000330">
    <property type="entry name" value="SNF2_N"/>
</dbReference>
<dbReference type="SMART" id="SM00490">
    <property type="entry name" value="HELICc"/>
    <property type="match status" value="1"/>
</dbReference>
<keyword evidence="16" id="KW-0175">Coiled coil</keyword>
<dbReference type="GO" id="GO:0004386">
    <property type="term" value="F:helicase activity"/>
    <property type="evidence" value="ECO:0007669"/>
    <property type="project" value="UniProtKB-KW"/>
</dbReference>
<dbReference type="EMBL" id="JYDH01000015">
    <property type="protein sequence ID" value="KRY39960.1"/>
    <property type="molecule type" value="Genomic_DNA"/>
</dbReference>
<evidence type="ECO:0000256" key="15">
    <source>
        <dbReference type="ARBA" id="ARBA00082628"/>
    </source>
</evidence>
<dbReference type="SUPFAM" id="SSF52540">
    <property type="entry name" value="P-loop containing nucleoside triphosphate hydrolases"/>
    <property type="match status" value="2"/>
</dbReference>
<feature type="compositionally biased region" description="Polar residues" evidence="17">
    <location>
        <begin position="109"/>
        <end position="121"/>
    </location>
</feature>
<evidence type="ECO:0000256" key="4">
    <source>
        <dbReference type="ARBA" id="ARBA00022553"/>
    </source>
</evidence>
<dbReference type="Pfam" id="PF00271">
    <property type="entry name" value="Helicase_C"/>
    <property type="match status" value="1"/>
</dbReference>